<evidence type="ECO:0000256" key="1">
    <source>
        <dbReference type="SAM" id="MobiDB-lite"/>
    </source>
</evidence>
<keyword evidence="4" id="KW-1185">Reference proteome</keyword>
<evidence type="ECO:0000313" key="3">
    <source>
        <dbReference type="EMBL" id="CAK0854086.1"/>
    </source>
</evidence>
<gene>
    <name evidence="3" type="ORF">PCOR1329_LOCUS45335</name>
</gene>
<dbReference type="CDD" id="cd17039">
    <property type="entry name" value="Ubl_ubiquitin_like"/>
    <property type="match status" value="1"/>
</dbReference>
<dbReference type="InterPro" id="IPR000626">
    <property type="entry name" value="Ubiquitin-like_dom"/>
</dbReference>
<organism evidence="3 4">
    <name type="scientific">Prorocentrum cordatum</name>
    <dbReference type="NCBI Taxonomy" id="2364126"/>
    <lineage>
        <taxon>Eukaryota</taxon>
        <taxon>Sar</taxon>
        <taxon>Alveolata</taxon>
        <taxon>Dinophyceae</taxon>
        <taxon>Prorocentrales</taxon>
        <taxon>Prorocentraceae</taxon>
        <taxon>Prorocentrum</taxon>
    </lineage>
</organism>
<evidence type="ECO:0000259" key="2">
    <source>
        <dbReference type="PROSITE" id="PS50053"/>
    </source>
</evidence>
<sequence>MPLSERRMIRLNTSVAKHHHRHLGTQLQQITITVLRDANLTYIKDGCLLSLDLQGVLMSDFSFNVAFAWITKATAADMIEQGLQYDIDHDNNVQLTFPQGTKAAAPRGTVARGGGQRVAAGSSGQRHPTGTSEKGPAGGGEPRAAGPRVTSGATAGRGSQKRPGWSRGGVLRGPLCPVPRVIPLRLAPSGVVGPEVLGAPLEAHARRTVWVEISVNDTIEMLKRYVSRKIGVPVPEMVLIYQGEALKDHSKVKECKLEDVMHKAEKNEEITKDERTIHLIDLKDTPAVIKEPTPAAAAA</sequence>
<comment type="caution">
    <text evidence="3">The sequence shown here is derived from an EMBL/GenBank/DDBJ whole genome shotgun (WGS) entry which is preliminary data.</text>
</comment>
<dbReference type="EMBL" id="CAUYUJ010015451">
    <property type="protein sequence ID" value="CAK0854086.1"/>
    <property type="molecule type" value="Genomic_DNA"/>
</dbReference>
<feature type="domain" description="Ubiquitin-like" evidence="2">
    <location>
        <begin position="197"/>
        <end position="259"/>
    </location>
</feature>
<dbReference type="Pfam" id="PF00240">
    <property type="entry name" value="ubiquitin"/>
    <property type="match status" value="1"/>
</dbReference>
<protein>
    <recommendedName>
        <fullName evidence="2">Ubiquitin-like domain-containing protein</fullName>
    </recommendedName>
</protein>
<dbReference type="Gene3D" id="3.10.20.90">
    <property type="entry name" value="Phosphatidylinositol 3-kinase Catalytic Subunit, Chain A, domain 1"/>
    <property type="match status" value="1"/>
</dbReference>
<dbReference type="InterPro" id="IPR029071">
    <property type="entry name" value="Ubiquitin-like_domsf"/>
</dbReference>
<feature type="region of interest" description="Disordered" evidence="1">
    <location>
        <begin position="99"/>
        <end position="170"/>
    </location>
</feature>
<evidence type="ECO:0000313" key="4">
    <source>
        <dbReference type="Proteomes" id="UP001189429"/>
    </source>
</evidence>
<dbReference type="SUPFAM" id="SSF54236">
    <property type="entry name" value="Ubiquitin-like"/>
    <property type="match status" value="1"/>
</dbReference>
<reference evidence="3" key="1">
    <citation type="submission" date="2023-10" db="EMBL/GenBank/DDBJ databases">
        <authorList>
            <person name="Chen Y."/>
            <person name="Shah S."/>
            <person name="Dougan E. K."/>
            <person name="Thang M."/>
            <person name="Chan C."/>
        </authorList>
    </citation>
    <scope>NUCLEOTIDE SEQUENCE [LARGE SCALE GENOMIC DNA]</scope>
</reference>
<dbReference type="Proteomes" id="UP001189429">
    <property type="component" value="Unassembled WGS sequence"/>
</dbReference>
<dbReference type="SMART" id="SM00213">
    <property type="entry name" value="UBQ"/>
    <property type="match status" value="1"/>
</dbReference>
<proteinExistence type="predicted"/>
<name>A0ABN9U587_9DINO</name>
<dbReference type="PROSITE" id="PS50053">
    <property type="entry name" value="UBIQUITIN_2"/>
    <property type="match status" value="1"/>
</dbReference>
<accession>A0ABN9U587</accession>